<organism evidence="2 3">
    <name type="scientific">Erysiphe pulchra</name>
    <dbReference type="NCBI Taxonomy" id="225359"/>
    <lineage>
        <taxon>Eukaryota</taxon>
        <taxon>Fungi</taxon>
        <taxon>Dikarya</taxon>
        <taxon>Ascomycota</taxon>
        <taxon>Pezizomycotina</taxon>
        <taxon>Leotiomycetes</taxon>
        <taxon>Erysiphales</taxon>
        <taxon>Erysiphaceae</taxon>
        <taxon>Erysiphe</taxon>
    </lineage>
</organism>
<sequence>MAPPVREKKRGVSETLDIKSRVQKSVTNAGRAQPFAAALTLSAAKANAVAEKLAAVQAMNIDSVSESESDSESETDEPPHTIYSLIKKNF</sequence>
<gene>
    <name evidence="2" type="ORF">EPUL_004065</name>
</gene>
<proteinExistence type="predicted"/>
<dbReference type="AlphaFoldDB" id="A0A2S4PKY8"/>
<dbReference type="Proteomes" id="UP000237438">
    <property type="component" value="Unassembled WGS sequence"/>
</dbReference>
<name>A0A2S4PKY8_9PEZI</name>
<accession>A0A2S4PKY8</accession>
<evidence type="ECO:0000313" key="3">
    <source>
        <dbReference type="Proteomes" id="UP000237438"/>
    </source>
</evidence>
<comment type="caution">
    <text evidence="2">The sequence shown here is derived from an EMBL/GenBank/DDBJ whole genome shotgun (WGS) entry which is preliminary data.</text>
</comment>
<keyword evidence="3" id="KW-1185">Reference proteome</keyword>
<feature type="compositionally biased region" description="Acidic residues" evidence="1">
    <location>
        <begin position="65"/>
        <end position="76"/>
    </location>
</feature>
<reference evidence="2 3" key="1">
    <citation type="submission" date="2017-10" db="EMBL/GenBank/DDBJ databases">
        <title>Development of genomic resources for the powdery mildew, Erysiphe pulchra.</title>
        <authorList>
            <person name="Wadl P.A."/>
            <person name="Mack B.M."/>
            <person name="Moore G."/>
            <person name="Beltz S.B."/>
        </authorList>
    </citation>
    <scope>NUCLEOTIDE SEQUENCE [LARGE SCALE GENOMIC DNA]</scope>
    <source>
        <strain evidence="2">Cflorida</strain>
    </source>
</reference>
<evidence type="ECO:0000313" key="2">
    <source>
        <dbReference type="EMBL" id="POS82677.1"/>
    </source>
</evidence>
<feature type="region of interest" description="Disordered" evidence="1">
    <location>
        <begin position="62"/>
        <end position="83"/>
    </location>
</feature>
<evidence type="ECO:0000256" key="1">
    <source>
        <dbReference type="SAM" id="MobiDB-lite"/>
    </source>
</evidence>
<protein>
    <submittedName>
        <fullName evidence="2">Uncharacterized protein</fullName>
    </submittedName>
</protein>
<dbReference type="EMBL" id="PEDP01002415">
    <property type="protein sequence ID" value="POS82677.1"/>
    <property type="molecule type" value="Genomic_DNA"/>
</dbReference>